<reference evidence="2" key="1">
    <citation type="submission" date="2022-10" db="EMBL/GenBank/DDBJ databases">
        <authorList>
            <person name="Chen Y."/>
            <person name="Dougan E. K."/>
            <person name="Chan C."/>
            <person name="Rhodes N."/>
            <person name="Thang M."/>
        </authorList>
    </citation>
    <scope>NUCLEOTIDE SEQUENCE</scope>
</reference>
<dbReference type="EMBL" id="CAMXCT020000739">
    <property type="protein sequence ID" value="CAL1136091.1"/>
    <property type="molecule type" value="Genomic_DNA"/>
</dbReference>
<dbReference type="AlphaFoldDB" id="A0A9P1FNT1"/>
<accession>A0A9P1FNT1</accession>
<organism evidence="2">
    <name type="scientific">Cladocopium goreaui</name>
    <dbReference type="NCBI Taxonomy" id="2562237"/>
    <lineage>
        <taxon>Eukaryota</taxon>
        <taxon>Sar</taxon>
        <taxon>Alveolata</taxon>
        <taxon>Dinophyceae</taxon>
        <taxon>Suessiales</taxon>
        <taxon>Symbiodiniaceae</taxon>
        <taxon>Cladocopium</taxon>
    </lineage>
</organism>
<protein>
    <submittedName>
        <fullName evidence="2">Uncharacterized protein</fullName>
    </submittedName>
</protein>
<gene>
    <name evidence="2" type="ORF">C1SCF055_LOCUS10383</name>
</gene>
<dbReference type="EMBL" id="CAMXCT010000739">
    <property type="protein sequence ID" value="CAI3982716.1"/>
    <property type="molecule type" value="Genomic_DNA"/>
</dbReference>
<evidence type="ECO:0000313" key="3">
    <source>
        <dbReference type="EMBL" id="CAL1136091.1"/>
    </source>
</evidence>
<reference evidence="3" key="2">
    <citation type="submission" date="2024-04" db="EMBL/GenBank/DDBJ databases">
        <authorList>
            <person name="Chen Y."/>
            <person name="Shah S."/>
            <person name="Dougan E. K."/>
            <person name="Thang M."/>
            <person name="Chan C."/>
        </authorList>
    </citation>
    <scope>NUCLEOTIDE SEQUENCE [LARGE SCALE GENOMIC DNA]</scope>
</reference>
<sequence>MNIIGLNQIHQRKRQLPLRSPQRPVNPLDVAVEVGICAADFGDVSWTTFRLRAGRSDQFEELQLRKLRMPRLKLQQLNQQPKGQLQRQNLLRMPRTLSHQAMQREKLKQPMQRR</sequence>
<evidence type="ECO:0000313" key="4">
    <source>
        <dbReference type="Proteomes" id="UP001152797"/>
    </source>
</evidence>
<feature type="non-terminal residue" evidence="2">
    <location>
        <position position="1"/>
    </location>
</feature>
<dbReference type="EMBL" id="CAMXCT030000739">
    <property type="protein sequence ID" value="CAL4770028.1"/>
    <property type="molecule type" value="Genomic_DNA"/>
</dbReference>
<name>A0A9P1FNT1_9DINO</name>
<dbReference type="Proteomes" id="UP001152797">
    <property type="component" value="Unassembled WGS sequence"/>
</dbReference>
<feature type="region of interest" description="Disordered" evidence="1">
    <location>
        <begin position="73"/>
        <end position="114"/>
    </location>
</feature>
<feature type="compositionally biased region" description="Low complexity" evidence="1">
    <location>
        <begin position="73"/>
        <end position="90"/>
    </location>
</feature>
<keyword evidence="4" id="KW-1185">Reference proteome</keyword>
<proteinExistence type="predicted"/>
<evidence type="ECO:0000313" key="2">
    <source>
        <dbReference type="EMBL" id="CAI3982716.1"/>
    </source>
</evidence>
<evidence type="ECO:0000256" key="1">
    <source>
        <dbReference type="SAM" id="MobiDB-lite"/>
    </source>
</evidence>
<comment type="caution">
    <text evidence="2">The sequence shown here is derived from an EMBL/GenBank/DDBJ whole genome shotgun (WGS) entry which is preliminary data.</text>
</comment>